<evidence type="ECO:0000256" key="7">
    <source>
        <dbReference type="ARBA" id="ARBA00022989"/>
    </source>
</evidence>
<evidence type="ECO:0000256" key="5">
    <source>
        <dbReference type="ARBA" id="ARBA00022692"/>
    </source>
</evidence>
<dbReference type="RefSeq" id="WP_010966588.1">
    <property type="nucleotide sequence ID" value="NC_003030.1"/>
</dbReference>
<dbReference type="GO" id="GO:0032049">
    <property type="term" value="P:cardiolipin biosynthetic process"/>
    <property type="evidence" value="ECO:0007669"/>
    <property type="project" value="UniProtKB-UniRule"/>
</dbReference>
<feature type="domain" description="PLD phosphodiesterase" evidence="14">
    <location>
        <begin position="423"/>
        <end position="450"/>
    </location>
</feature>
<name>Q97E04_CLOAB</name>
<keyword evidence="11" id="KW-1208">Phospholipid metabolism</keyword>
<dbReference type="PANTHER" id="PTHR21248:SF22">
    <property type="entry name" value="PHOSPHOLIPASE D"/>
    <property type="match status" value="1"/>
</dbReference>
<accession>Q97E04</accession>
<evidence type="ECO:0000256" key="6">
    <source>
        <dbReference type="ARBA" id="ARBA00022737"/>
    </source>
</evidence>
<dbReference type="InterPro" id="IPR001736">
    <property type="entry name" value="PLipase_D/transphosphatidylase"/>
</dbReference>
<keyword evidence="5 13" id="KW-0812">Transmembrane</keyword>
<evidence type="ECO:0000256" key="13">
    <source>
        <dbReference type="SAM" id="Phobius"/>
    </source>
</evidence>
<dbReference type="GO" id="GO:0005886">
    <property type="term" value="C:plasma membrane"/>
    <property type="evidence" value="ECO:0007669"/>
    <property type="project" value="UniProtKB-SubCell"/>
</dbReference>
<evidence type="ECO:0000256" key="4">
    <source>
        <dbReference type="ARBA" id="ARBA00022679"/>
    </source>
</evidence>
<keyword evidence="8" id="KW-0443">Lipid metabolism</keyword>
<dbReference type="GO" id="GO:0008808">
    <property type="term" value="F:cardiolipin synthase activity"/>
    <property type="evidence" value="ECO:0007669"/>
    <property type="project" value="UniProtKB-UniRule"/>
</dbReference>
<feature type="transmembrane region" description="Helical" evidence="13">
    <location>
        <begin position="37"/>
        <end position="57"/>
    </location>
</feature>
<keyword evidence="6" id="KW-0677">Repeat</keyword>
<dbReference type="SMART" id="SM00155">
    <property type="entry name" value="PLDc"/>
    <property type="match status" value="2"/>
</dbReference>
<evidence type="ECO:0000256" key="10">
    <source>
        <dbReference type="ARBA" id="ARBA00023209"/>
    </source>
</evidence>
<keyword evidence="4" id="KW-0808">Transferase</keyword>
<dbReference type="KEGG" id="cac:CA_C3316"/>
<dbReference type="CDD" id="cd09160">
    <property type="entry name" value="PLDc_SMU_988_like_2"/>
    <property type="match status" value="1"/>
</dbReference>
<dbReference type="InterPro" id="IPR022924">
    <property type="entry name" value="Cardiolipin_synthase"/>
</dbReference>
<keyword evidence="2" id="KW-1003">Cell membrane</keyword>
<reference evidence="15 16" key="1">
    <citation type="journal article" date="2001" name="J. Bacteriol.">
        <title>Genome sequence and comparative analysis of the solvent-producing bacterium Clostridium acetobutylicum.</title>
        <authorList>
            <person name="Nolling J."/>
            <person name="Breton G."/>
            <person name="Omelchenko M.V."/>
            <person name="Makarova K.S."/>
            <person name="Zeng Q."/>
            <person name="Gibson R."/>
            <person name="Lee H.M."/>
            <person name="Dubois J."/>
            <person name="Qiu D."/>
            <person name="Hitti J."/>
            <person name="Wolf Y.I."/>
            <person name="Tatusov R.L."/>
            <person name="Sabathe F."/>
            <person name="Doucette-Stamm L."/>
            <person name="Soucaille P."/>
            <person name="Daly M.J."/>
            <person name="Bennett G.N."/>
            <person name="Koonin E.V."/>
            <person name="Smith D.R."/>
        </authorList>
    </citation>
    <scope>NUCLEOTIDE SEQUENCE [LARGE SCALE GENOMIC DNA]</scope>
    <source>
        <strain evidence="16">ATCC 824 / DSM 792 / JCM 1419 / LMG 5710 / VKM B-1787</strain>
    </source>
</reference>
<evidence type="ECO:0000313" key="15">
    <source>
        <dbReference type="EMBL" id="AAK81248.1"/>
    </source>
</evidence>
<dbReference type="SUPFAM" id="SSF56024">
    <property type="entry name" value="Phospholipase D/nuclease"/>
    <property type="match status" value="2"/>
</dbReference>
<evidence type="ECO:0000313" key="16">
    <source>
        <dbReference type="Proteomes" id="UP000000814"/>
    </source>
</evidence>
<dbReference type="PROSITE" id="PS50035">
    <property type="entry name" value="PLD"/>
    <property type="match status" value="2"/>
</dbReference>
<organism evidence="15 16">
    <name type="scientific">Clostridium acetobutylicum (strain ATCC 824 / DSM 792 / JCM 1419 / IAM 19013 / LMG 5710 / NBRC 13948 / NRRL B-527 / VKM B-1787 / 2291 / W)</name>
    <dbReference type="NCBI Taxonomy" id="272562"/>
    <lineage>
        <taxon>Bacteria</taxon>
        <taxon>Bacillati</taxon>
        <taxon>Bacillota</taxon>
        <taxon>Clostridia</taxon>
        <taxon>Eubacteriales</taxon>
        <taxon>Clostridiaceae</taxon>
        <taxon>Clostridium</taxon>
    </lineage>
</organism>
<sequence>MRFFIKFIFHRATFVVISALIQLFVLIFVIIKFNEYFVFFYGISIVVSIIAVLYILYNNSNPAYKIVWIIPILVFPLFGGLFYLFFGGSKLSRRTRKKMECIVAKSRAVLIKGEVIINEIRNNNETAANQSSYIQNYSLFPPYKYTKAEYFSTGEETFNELIEQLKKAKQYIFLEYFIIKEGVMWNSVLQILRDKVQEGVEVRVIYDDIGCMFTLPNGYHKELEKIGIKCCVFNPLIPMVSFKFNNRDHRKIAVIDGLVGFTGGINLSDEYINKYQKYGYWKDTAIKVEGKAAWNLSVMFLSMWSFLRGIDEDFNTFKKNIEKEFSSREGYVQPFADSPLDGEPVGEIIYMNLISKATKYVYITTPYLVIGNEMVTALTSAAKGGVDVRIITPHIPDKKIVHSVTKSYYKVLIESGVKIYEYMPGFIHSKTYVCDNEYGVVGSINMDFRSLYLHFECGVWMYKTNTVYDIKKDFMDTLDKSKEITLEEINKVKWYSTLWRVVLRVFAPLM</sequence>
<keyword evidence="9 13" id="KW-0472">Membrane</keyword>
<dbReference type="GeneID" id="44999810"/>
<feature type="domain" description="PLD phosphodiesterase" evidence="14">
    <location>
        <begin position="244"/>
        <end position="271"/>
    </location>
</feature>
<proteinExistence type="predicted"/>
<evidence type="ECO:0000259" key="14">
    <source>
        <dbReference type="PROSITE" id="PS50035"/>
    </source>
</evidence>
<keyword evidence="3" id="KW-0444">Lipid biosynthesis</keyword>
<keyword evidence="16" id="KW-1185">Reference proteome</keyword>
<dbReference type="InterPro" id="IPR025202">
    <property type="entry name" value="PLD-like_dom"/>
</dbReference>
<dbReference type="PATRIC" id="fig|272562.8.peg.3495"/>
<evidence type="ECO:0000256" key="3">
    <source>
        <dbReference type="ARBA" id="ARBA00022516"/>
    </source>
</evidence>
<gene>
    <name evidence="15" type="ordered locus">CA_C3316</name>
</gene>
<dbReference type="STRING" id="272562.CA_C3316"/>
<dbReference type="HOGENOM" id="CLU_038053_1_2_9"/>
<evidence type="ECO:0000256" key="12">
    <source>
        <dbReference type="NCBIfam" id="TIGR04265"/>
    </source>
</evidence>
<dbReference type="Gene3D" id="3.30.870.10">
    <property type="entry name" value="Endonuclease Chain A"/>
    <property type="match status" value="2"/>
</dbReference>
<dbReference type="AlphaFoldDB" id="Q97E04"/>
<evidence type="ECO:0000256" key="2">
    <source>
        <dbReference type="ARBA" id="ARBA00022475"/>
    </source>
</evidence>
<evidence type="ECO:0000256" key="8">
    <source>
        <dbReference type="ARBA" id="ARBA00023098"/>
    </source>
</evidence>
<feature type="transmembrane region" description="Helical" evidence="13">
    <location>
        <begin position="66"/>
        <end position="86"/>
    </location>
</feature>
<comment type="subcellular location">
    <subcellularLocation>
        <location evidence="1">Cell membrane</location>
        <topology evidence="1">Multi-pass membrane protein</topology>
    </subcellularLocation>
</comment>
<dbReference type="PIR" id="E97307">
    <property type="entry name" value="E97307"/>
</dbReference>
<keyword evidence="10" id="KW-0594">Phospholipid biosynthesis</keyword>
<dbReference type="eggNOG" id="COG1502">
    <property type="taxonomic scope" value="Bacteria"/>
</dbReference>
<dbReference type="InterPro" id="IPR027379">
    <property type="entry name" value="CLS_N"/>
</dbReference>
<evidence type="ECO:0000256" key="1">
    <source>
        <dbReference type="ARBA" id="ARBA00004651"/>
    </source>
</evidence>
<dbReference type="Proteomes" id="UP000000814">
    <property type="component" value="Chromosome"/>
</dbReference>
<dbReference type="NCBIfam" id="TIGR04265">
    <property type="entry name" value="bac_cardiolipin"/>
    <property type="match status" value="1"/>
</dbReference>
<evidence type="ECO:0000256" key="9">
    <source>
        <dbReference type="ARBA" id="ARBA00023136"/>
    </source>
</evidence>
<dbReference type="CDD" id="cd09154">
    <property type="entry name" value="PLDc_SMU_988_like_1"/>
    <property type="match status" value="1"/>
</dbReference>
<dbReference type="OrthoDB" id="9762009at2"/>
<dbReference type="Pfam" id="PF13396">
    <property type="entry name" value="PLDc_N"/>
    <property type="match status" value="1"/>
</dbReference>
<keyword evidence="7 13" id="KW-1133">Transmembrane helix</keyword>
<feature type="transmembrane region" description="Helical" evidence="13">
    <location>
        <begin position="12"/>
        <end position="31"/>
    </location>
</feature>
<dbReference type="EC" id="2.7.8.-" evidence="12"/>
<dbReference type="PANTHER" id="PTHR21248">
    <property type="entry name" value="CARDIOLIPIN SYNTHASE"/>
    <property type="match status" value="1"/>
</dbReference>
<dbReference type="Pfam" id="PF13091">
    <property type="entry name" value="PLDc_2"/>
    <property type="match status" value="2"/>
</dbReference>
<dbReference type="EMBL" id="AE001437">
    <property type="protein sequence ID" value="AAK81248.1"/>
    <property type="molecule type" value="Genomic_DNA"/>
</dbReference>
<evidence type="ECO:0000256" key="11">
    <source>
        <dbReference type="ARBA" id="ARBA00023264"/>
    </source>
</evidence>
<protein>
    <recommendedName>
        <fullName evidence="12">Cardiolipin synthase</fullName>
        <ecNumber evidence="12">2.7.8.-</ecNumber>
    </recommendedName>
</protein>